<feature type="transmembrane region" description="Helical" evidence="1">
    <location>
        <begin position="6"/>
        <end position="23"/>
    </location>
</feature>
<sequence>MQRGAWIALFYFGFGALTALITLKDNRLELALGVHAANNLSFLFVTTKDSVLAVPAMWTAKDIGDPRLEVLMFLLQSLIFYYIFFGRRKKIIQAVPEKNESLEKLS</sequence>
<gene>
    <name evidence="2" type="ORF">DSM106972_054490</name>
</gene>
<dbReference type="Proteomes" id="UP000271624">
    <property type="component" value="Unassembled WGS sequence"/>
</dbReference>
<dbReference type="EMBL" id="RSCL01000014">
    <property type="protein sequence ID" value="RUT03141.1"/>
    <property type="molecule type" value="Genomic_DNA"/>
</dbReference>
<feature type="transmembrane region" description="Helical" evidence="1">
    <location>
        <begin position="67"/>
        <end position="85"/>
    </location>
</feature>
<protein>
    <recommendedName>
        <fullName evidence="4">CPBP family intramembrane metalloprotease</fullName>
    </recommendedName>
</protein>
<keyword evidence="3" id="KW-1185">Reference proteome</keyword>
<keyword evidence="1" id="KW-1133">Transmembrane helix</keyword>
<reference evidence="2" key="2">
    <citation type="journal article" date="2019" name="Genome Biol. Evol.">
        <title>Day and night: Metabolic profiles and evolutionary relationships of six axenic non-marine cyanobacteria.</title>
        <authorList>
            <person name="Will S.E."/>
            <person name="Henke P."/>
            <person name="Boedeker C."/>
            <person name="Huang S."/>
            <person name="Brinkmann H."/>
            <person name="Rohde M."/>
            <person name="Jarek M."/>
            <person name="Friedl T."/>
            <person name="Seufert S."/>
            <person name="Schumacher M."/>
            <person name="Overmann J."/>
            <person name="Neumann-Schaal M."/>
            <person name="Petersen J."/>
        </authorList>
    </citation>
    <scope>NUCLEOTIDE SEQUENCE [LARGE SCALE GENOMIC DNA]</scope>
    <source>
        <strain evidence="2">PCC 7102</strain>
    </source>
</reference>
<comment type="caution">
    <text evidence="2">The sequence shown here is derived from an EMBL/GenBank/DDBJ whole genome shotgun (WGS) entry which is preliminary data.</text>
</comment>
<keyword evidence="1" id="KW-0472">Membrane</keyword>
<keyword evidence="1" id="KW-0812">Transmembrane</keyword>
<evidence type="ECO:0008006" key="4">
    <source>
        <dbReference type="Google" id="ProtNLM"/>
    </source>
</evidence>
<proteinExistence type="predicted"/>
<accession>A0A3S1D425</accession>
<evidence type="ECO:0000313" key="3">
    <source>
        <dbReference type="Proteomes" id="UP000271624"/>
    </source>
</evidence>
<reference evidence="2" key="1">
    <citation type="submission" date="2018-12" db="EMBL/GenBank/DDBJ databases">
        <authorList>
            <person name="Will S."/>
            <person name="Neumann-Schaal M."/>
            <person name="Henke P."/>
        </authorList>
    </citation>
    <scope>NUCLEOTIDE SEQUENCE</scope>
    <source>
        <strain evidence="2">PCC 7102</strain>
    </source>
</reference>
<feature type="transmembrane region" description="Helical" evidence="1">
    <location>
        <begin position="30"/>
        <end position="47"/>
    </location>
</feature>
<evidence type="ECO:0000313" key="2">
    <source>
        <dbReference type="EMBL" id="RUT03141.1"/>
    </source>
</evidence>
<dbReference type="AlphaFoldDB" id="A0A3S1D425"/>
<name>A0A3S1D425_9CYAN</name>
<evidence type="ECO:0000256" key="1">
    <source>
        <dbReference type="SAM" id="Phobius"/>
    </source>
</evidence>
<organism evidence="2 3">
    <name type="scientific">Dulcicalothrix desertica PCC 7102</name>
    <dbReference type="NCBI Taxonomy" id="232991"/>
    <lineage>
        <taxon>Bacteria</taxon>
        <taxon>Bacillati</taxon>
        <taxon>Cyanobacteriota</taxon>
        <taxon>Cyanophyceae</taxon>
        <taxon>Nostocales</taxon>
        <taxon>Calotrichaceae</taxon>
        <taxon>Dulcicalothrix</taxon>
    </lineage>
</organism>